<dbReference type="PANTHER" id="PTHR45947:SF3">
    <property type="entry name" value="SULFOQUINOVOSYL TRANSFERASE SQD2"/>
    <property type="match status" value="1"/>
</dbReference>
<dbReference type="RefSeq" id="WP_090020001.1">
    <property type="nucleotide sequence ID" value="NZ_FNCE01000006.1"/>
</dbReference>
<dbReference type="InterPro" id="IPR001296">
    <property type="entry name" value="Glyco_trans_1"/>
</dbReference>
<organism evidence="2 3">
    <name type="scientific">Limimonas halophila</name>
    <dbReference type="NCBI Taxonomy" id="1082479"/>
    <lineage>
        <taxon>Bacteria</taxon>
        <taxon>Pseudomonadati</taxon>
        <taxon>Pseudomonadota</taxon>
        <taxon>Alphaproteobacteria</taxon>
        <taxon>Rhodospirillales</taxon>
        <taxon>Rhodovibrionaceae</taxon>
        <taxon>Limimonas</taxon>
    </lineage>
</organism>
<accession>A0A1G7RXN8</accession>
<reference evidence="2 3" key="1">
    <citation type="submission" date="2016-10" db="EMBL/GenBank/DDBJ databases">
        <authorList>
            <person name="de Groot N.N."/>
        </authorList>
    </citation>
    <scope>NUCLEOTIDE SEQUENCE [LARGE SCALE GENOMIC DNA]</scope>
    <source>
        <strain evidence="2 3">DSM 25584</strain>
    </source>
</reference>
<dbReference type="Gene3D" id="3.40.50.2000">
    <property type="entry name" value="Glycogen Phosphorylase B"/>
    <property type="match status" value="2"/>
</dbReference>
<dbReference type="Proteomes" id="UP000199415">
    <property type="component" value="Unassembled WGS sequence"/>
</dbReference>
<dbReference type="PANTHER" id="PTHR45947">
    <property type="entry name" value="SULFOQUINOVOSYL TRANSFERASE SQD2"/>
    <property type="match status" value="1"/>
</dbReference>
<name>A0A1G7RXN8_9PROT</name>
<dbReference type="OrthoDB" id="503550at2"/>
<dbReference type="STRING" id="1082479.SAMN05216241_10640"/>
<keyword evidence="3" id="KW-1185">Reference proteome</keyword>
<gene>
    <name evidence="2" type="ORF">SAMN05216241_10640</name>
</gene>
<sequence>MTRPVVFVWSQLGPTHADRLTAAAEALPGRRVVGAEIAAASGVYAWAPVSDGHAWTRVTLFPGRTLEAAPRWRRFARLARLLRRERPAAVFLCHYERPETWAAALLGRVLGARPVLMFDSTHADAPRRWWREAAKRPALWPYARVLASGERARAYAAKLGVPRERVALGYDSVCVARVRRLAGDAVHTPHSERSFVVAARFVAKKNLTAALQAYTRYRSDALAAGETPRELVLCGDGLEQPALDDEIARLGLGGVRFAGFLQDDDLMPVLARGLALLLPSTSEPWGLVVNEALALGVPPIVSNRAGAADLVRDGVSGHVVAPHDTAGMAAAMTRLAREPHRWAAMAEAARADAAAGDVDRFTDGVSACLPSGADPGR</sequence>
<protein>
    <submittedName>
        <fullName evidence="2">Glycosyltransferase involved in cell wall bisynthesis</fullName>
    </submittedName>
</protein>
<evidence type="ECO:0000259" key="1">
    <source>
        <dbReference type="Pfam" id="PF00534"/>
    </source>
</evidence>
<dbReference type="EMBL" id="FNCE01000006">
    <property type="protein sequence ID" value="SDG15537.1"/>
    <property type="molecule type" value="Genomic_DNA"/>
</dbReference>
<dbReference type="InterPro" id="IPR050194">
    <property type="entry name" value="Glycosyltransferase_grp1"/>
</dbReference>
<evidence type="ECO:0000313" key="2">
    <source>
        <dbReference type="EMBL" id="SDG15537.1"/>
    </source>
</evidence>
<dbReference type="GO" id="GO:0016757">
    <property type="term" value="F:glycosyltransferase activity"/>
    <property type="evidence" value="ECO:0007669"/>
    <property type="project" value="InterPro"/>
</dbReference>
<dbReference type="AlphaFoldDB" id="A0A1G7RXN8"/>
<dbReference type="Pfam" id="PF00534">
    <property type="entry name" value="Glycos_transf_1"/>
    <property type="match status" value="1"/>
</dbReference>
<feature type="domain" description="Glycosyl transferase family 1" evidence="1">
    <location>
        <begin position="190"/>
        <end position="351"/>
    </location>
</feature>
<evidence type="ECO:0000313" key="3">
    <source>
        <dbReference type="Proteomes" id="UP000199415"/>
    </source>
</evidence>
<dbReference type="CDD" id="cd03801">
    <property type="entry name" value="GT4_PimA-like"/>
    <property type="match status" value="1"/>
</dbReference>
<dbReference type="SUPFAM" id="SSF53756">
    <property type="entry name" value="UDP-Glycosyltransferase/glycogen phosphorylase"/>
    <property type="match status" value="1"/>
</dbReference>
<proteinExistence type="predicted"/>
<keyword evidence="2" id="KW-0808">Transferase</keyword>